<name>B8GKU7_METPE</name>
<reference evidence="1 2" key="1">
    <citation type="journal article" date="2015" name="Genome Announc.">
        <title>Complete Genome Sequence of Methanosphaerula palustris E1-9CT, a Hydrogenotrophic Methanogen Isolated from a Minerotrophic Fen Peatland.</title>
        <authorList>
            <person name="Cadillo-Quiroz H."/>
            <person name="Browne P."/>
            <person name="Kyrpides N."/>
            <person name="Woyke T."/>
            <person name="Goodwin L."/>
            <person name="Detter C."/>
            <person name="Yavitt J.B."/>
            <person name="Zinder S.H."/>
        </authorList>
    </citation>
    <scope>NUCLEOTIDE SEQUENCE [LARGE SCALE GENOMIC DNA]</scope>
    <source>
        <strain evidence="2">ATCC BAA-1556 / DSM 19958 / E1-9c</strain>
    </source>
</reference>
<gene>
    <name evidence="1" type="ordered locus">Mpal_1939</name>
</gene>
<dbReference type="EMBL" id="CP001338">
    <property type="protein sequence ID" value="ACL17243.1"/>
    <property type="molecule type" value="Genomic_DNA"/>
</dbReference>
<keyword evidence="2" id="KW-1185">Reference proteome</keyword>
<dbReference type="Proteomes" id="UP000002457">
    <property type="component" value="Chromosome"/>
</dbReference>
<dbReference type="HOGENOM" id="CLU_2230411_0_0_2"/>
<sequence>MYSVLKPCKTSAAFEAIPRDRFSLDLDLCEEILKEVCTIVVHAGIMLIVSDQCEISIHKDGRLILKTDSGEVAREQTGRIAGWLEGTPAIRKHRDSGSQKRNLQK</sequence>
<accession>B8GKU7</accession>
<evidence type="ECO:0000313" key="2">
    <source>
        <dbReference type="Proteomes" id="UP000002457"/>
    </source>
</evidence>
<dbReference type="STRING" id="521011.Mpal_1939"/>
<organism evidence="1 2">
    <name type="scientific">Methanosphaerula palustris (strain ATCC BAA-1556 / DSM 19958 / E1-9c)</name>
    <dbReference type="NCBI Taxonomy" id="521011"/>
    <lineage>
        <taxon>Archaea</taxon>
        <taxon>Methanobacteriati</taxon>
        <taxon>Methanobacteriota</taxon>
        <taxon>Stenosarchaea group</taxon>
        <taxon>Methanomicrobia</taxon>
        <taxon>Methanomicrobiales</taxon>
        <taxon>Methanoregulaceae</taxon>
        <taxon>Methanosphaerula</taxon>
    </lineage>
</organism>
<dbReference type="OrthoDB" id="376595at2157"/>
<dbReference type="AlphaFoldDB" id="B8GKU7"/>
<dbReference type="RefSeq" id="WP_012618562.1">
    <property type="nucleotide sequence ID" value="NC_011832.1"/>
</dbReference>
<proteinExistence type="predicted"/>
<dbReference type="GeneID" id="7270743"/>
<protein>
    <submittedName>
        <fullName evidence="1">Uncharacterized protein</fullName>
    </submittedName>
</protein>
<evidence type="ECO:0000313" key="1">
    <source>
        <dbReference type="EMBL" id="ACL17243.1"/>
    </source>
</evidence>
<dbReference type="eggNOG" id="arCOG09483">
    <property type="taxonomic scope" value="Archaea"/>
</dbReference>
<dbReference type="KEGG" id="mpl:Mpal_1939"/>